<comment type="caution">
    <text evidence="1">The sequence shown here is derived from an EMBL/GenBank/DDBJ whole genome shotgun (WGS) entry which is preliminary data.</text>
</comment>
<dbReference type="RefSeq" id="WP_273673684.1">
    <property type="nucleotide sequence ID" value="NZ_JAQQXR010000010.1"/>
</dbReference>
<dbReference type="Proteomes" id="UP001221208">
    <property type="component" value="Unassembled WGS sequence"/>
</dbReference>
<evidence type="ECO:0000313" key="2">
    <source>
        <dbReference type="Proteomes" id="UP001221208"/>
    </source>
</evidence>
<organism evidence="1 2">
    <name type="scientific">Janthinobacterium fluminis</name>
    <dbReference type="NCBI Taxonomy" id="2987524"/>
    <lineage>
        <taxon>Bacteria</taxon>
        <taxon>Pseudomonadati</taxon>
        <taxon>Pseudomonadota</taxon>
        <taxon>Betaproteobacteria</taxon>
        <taxon>Burkholderiales</taxon>
        <taxon>Oxalobacteraceae</taxon>
        <taxon>Janthinobacterium</taxon>
    </lineage>
</organism>
<accession>A0ABT5K596</accession>
<evidence type="ECO:0008006" key="3">
    <source>
        <dbReference type="Google" id="ProtNLM"/>
    </source>
</evidence>
<sequence>MSQQDRKDPALADASQVEQLADSLSAAADALHARVMLATRQRPLGGKAPAGLEMALSQAEAQSMFDAEVSLRQRANELYLDAGGYALRGLGASQRSVIELTEAARQKIAKIGKLKDLLALGADLLALAGAVVAGKADGVVDALEQMRSHIADLKKDRVEPAN</sequence>
<evidence type="ECO:0000313" key="1">
    <source>
        <dbReference type="EMBL" id="MDC8760099.1"/>
    </source>
</evidence>
<dbReference type="EMBL" id="JAQQXR010000010">
    <property type="protein sequence ID" value="MDC8760099.1"/>
    <property type="molecule type" value="Genomic_DNA"/>
</dbReference>
<gene>
    <name evidence="1" type="ORF">OIK44_21140</name>
</gene>
<keyword evidence="2" id="KW-1185">Reference proteome</keyword>
<name>A0ABT5K596_9BURK</name>
<protein>
    <recommendedName>
        <fullName evidence="3">Phasin family protein</fullName>
    </recommendedName>
</protein>
<proteinExistence type="predicted"/>
<reference evidence="1 2" key="1">
    <citation type="submission" date="2022-10" db="EMBL/GenBank/DDBJ databases">
        <title>Janthinobacterium sp. hw3 Genome sequencing.</title>
        <authorList>
            <person name="Park S."/>
        </authorList>
    </citation>
    <scope>NUCLEOTIDE SEQUENCE [LARGE SCALE GENOMIC DNA]</scope>
    <source>
        <strain evidence="2">hw3</strain>
    </source>
</reference>